<keyword evidence="5" id="KW-1185">Reference proteome</keyword>
<dbReference type="GO" id="GO:0050681">
    <property type="term" value="F:nuclear androgen receptor binding"/>
    <property type="evidence" value="ECO:0007669"/>
    <property type="project" value="TreeGrafter"/>
</dbReference>
<dbReference type="AlphaFoldDB" id="A0A1X7TTK7"/>
<evidence type="ECO:0000313" key="4">
    <source>
        <dbReference type="EnsemblMetazoa" id="Aqu2.1.18358_001"/>
    </source>
</evidence>
<evidence type="ECO:0000313" key="5">
    <source>
        <dbReference type="Proteomes" id="UP000007879"/>
    </source>
</evidence>
<dbReference type="Proteomes" id="UP000007879">
    <property type="component" value="Unassembled WGS sequence"/>
</dbReference>
<dbReference type="OrthoDB" id="7492809at2759"/>
<sequence length="284" mass="32903">MAEGKGESSSEASLSSLSVKMVARRKVRRLEKKLELYDRQIRELMEQDLSLEDMNSDKSTYLKEDLIKRKFMETWLELCQLKKLSPTIKLEEKGTGPFDGTPYPEINRKVERLLKSEEDFPDYWDVAQLIDRANEKHSLGIKDKDRQTLSRKVFKEVGERLKKSRDTEWRQLLTDYSKDPTKEDPALTEPLLKETFKKSLEEGQRKLTDLFEEYVSRQEKESDGSCDSSLDEETEATGSSSKKRREEEGGSEREKDESDTNGTNDVIVMGNKTEHEVIVISDED</sequence>
<gene>
    <name evidence="4" type="primary">105314381</name>
</gene>
<dbReference type="GO" id="GO:0003714">
    <property type="term" value="F:transcription corepressor activity"/>
    <property type="evidence" value="ECO:0007669"/>
    <property type="project" value="TreeGrafter"/>
</dbReference>
<dbReference type="KEGG" id="aqu:105314381"/>
<dbReference type="GO" id="GO:0042393">
    <property type="term" value="F:histone binding"/>
    <property type="evidence" value="ECO:0007669"/>
    <property type="project" value="InterPro"/>
</dbReference>
<dbReference type="InterPro" id="IPR046426">
    <property type="entry name" value="DAXX_histone-bd_sf"/>
</dbReference>
<dbReference type="eggNOG" id="ENOG502QRS6">
    <property type="taxonomic scope" value="Eukaryota"/>
</dbReference>
<reference evidence="4" key="2">
    <citation type="submission" date="2017-05" db="UniProtKB">
        <authorList>
            <consortium name="EnsemblMetazoa"/>
        </authorList>
    </citation>
    <scope>IDENTIFICATION</scope>
</reference>
<evidence type="ECO:0000259" key="3">
    <source>
        <dbReference type="Pfam" id="PF20920"/>
    </source>
</evidence>
<dbReference type="Pfam" id="PF20920">
    <property type="entry name" value="DAXX_hist_bd"/>
    <property type="match status" value="1"/>
</dbReference>
<evidence type="ECO:0000256" key="1">
    <source>
        <dbReference type="SAM" id="Coils"/>
    </source>
</evidence>
<dbReference type="PANTHER" id="PTHR12766:SF7">
    <property type="entry name" value="DEATH DOMAIN-ASSOCIATED PROTEIN 6"/>
    <property type="match status" value="1"/>
</dbReference>
<dbReference type="GO" id="GO:0006334">
    <property type="term" value="P:nucleosome assembly"/>
    <property type="evidence" value="ECO:0007669"/>
    <property type="project" value="TreeGrafter"/>
</dbReference>
<name>A0A1X7TTK7_AMPQE</name>
<accession>A0A1X7TTK7</accession>
<feature type="domain" description="Daxx histone-binding" evidence="3">
    <location>
        <begin position="132"/>
        <end position="215"/>
    </location>
</feature>
<dbReference type="EnsemblMetazoa" id="XM_011408530.2">
    <property type="protein sequence ID" value="XP_011406832.2"/>
    <property type="gene ID" value="LOC105314381"/>
</dbReference>
<organism evidence="4">
    <name type="scientific">Amphimedon queenslandica</name>
    <name type="common">Sponge</name>
    <dbReference type="NCBI Taxonomy" id="400682"/>
    <lineage>
        <taxon>Eukaryota</taxon>
        <taxon>Metazoa</taxon>
        <taxon>Porifera</taxon>
        <taxon>Demospongiae</taxon>
        <taxon>Heteroscleromorpha</taxon>
        <taxon>Haplosclerida</taxon>
        <taxon>Niphatidae</taxon>
        <taxon>Amphimedon</taxon>
    </lineage>
</organism>
<dbReference type="GO" id="GO:0042981">
    <property type="term" value="P:regulation of apoptotic process"/>
    <property type="evidence" value="ECO:0007669"/>
    <property type="project" value="TreeGrafter"/>
</dbReference>
<dbReference type="STRING" id="400682.A0A1X7TTK7"/>
<feature type="coiled-coil region" evidence="1">
    <location>
        <begin position="20"/>
        <end position="47"/>
    </location>
</feature>
<dbReference type="InterPro" id="IPR046378">
    <property type="entry name" value="DAXX_histone-bd"/>
</dbReference>
<dbReference type="Gene3D" id="1.20.58.2170">
    <property type="match status" value="1"/>
</dbReference>
<dbReference type="EnsemblMetazoa" id="Aqu2.1.18358_001">
    <property type="protein sequence ID" value="Aqu2.1.18358_001"/>
    <property type="gene ID" value="Aqu2.1.18358"/>
</dbReference>
<proteinExistence type="predicted"/>
<dbReference type="OMA" id="ENDPECG"/>
<dbReference type="PANTHER" id="PTHR12766">
    <property type="entry name" value="DEATH DOMAIN-ASSOCIATED PROTEIN 6 DAXX"/>
    <property type="match status" value="1"/>
</dbReference>
<dbReference type="GO" id="GO:0003713">
    <property type="term" value="F:transcription coactivator activity"/>
    <property type="evidence" value="ECO:0007669"/>
    <property type="project" value="TreeGrafter"/>
</dbReference>
<dbReference type="GO" id="GO:0005634">
    <property type="term" value="C:nucleus"/>
    <property type="evidence" value="ECO:0007669"/>
    <property type="project" value="TreeGrafter"/>
</dbReference>
<feature type="compositionally biased region" description="Basic and acidic residues" evidence="2">
    <location>
        <begin position="244"/>
        <end position="258"/>
    </location>
</feature>
<protein>
    <recommendedName>
        <fullName evidence="3">Daxx histone-binding domain-containing protein</fullName>
    </recommendedName>
</protein>
<reference evidence="5" key="1">
    <citation type="journal article" date="2010" name="Nature">
        <title>The Amphimedon queenslandica genome and the evolution of animal complexity.</title>
        <authorList>
            <person name="Srivastava M."/>
            <person name="Simakov O."/>
            <person name="Chapman J."/>
            <person name="Fahey B."/>
            <person name="Gauthier M.E."/>
            <person name="Mitros T."/>
            <person name="Richards G.S."/>
            <person name="Conaco C."/>
            <person name="Dacre M."/>
            <person name="Hellsten U."/>
            <person name="Larroux C."/>
            <person name="Putnam N.H."/>
            <person name="Stanke M."/>
            <person name="Adamska M."/>
            <person name="Darling A."/>
            <person name="Degnan S.M."/>
            <person name="Oakley T.H."/>
            <person name="Plachetzki D.C."/>
            <person name="Zhai Y."/>
            <person name="Adamski M."/>
            <person name="Calcino A."/>
            <person name="Cummins S.F."/>
            <person name="Goodstein D.M."/>
            <person name="Harris C."/>
            <person name="Jackson D.J."/>
            <person name="Leys S.P."/>
            <person name="Shu S."/>
            <person name="Woodcroft B.J."/>
            <person name="Vervoort M."/>
            <person name="Kosik K.S."/>
            <person name="Manning G."/>
            <person name="Degnan B.M."/>
            <person name="Rokhsar D.S."/>
        </authorList>
    </citation>
    <scope>NUCLEOTIDE SEQUENCE [LARGE SCALE GENOMIC DNA]</scope>
</reference>
<feature type="region of interest" description="Disordered" evidence="2">
    <location>
        <begin position="216"/>
        <end position="284"/>
    </location>
</feature>
<evidence type="ECO:0000256" key="2">
    <source>
        <dbReference type="SAM" id="MobiDB-lite"/>
    </source>
</evidence>
<keyword evidence="1" id="KW-0175">Coiled coil</keyword>
<dbReference type="InParanoid" id="A0A1X7TTK7"/>